<comment type="caution">
    <text evidence="1">The sequence shown here is derived from an EMBL/GenBank/DDBJ whole genome shotgun (WGS) entry which is preliminary data.</text>
</comment>
<reference evidence="1" key="1">
    <citation type="submission" date="2020-06" db="EMBL/GenBank/DDBJ databases">
        <title>WGS assembly of Ceratodon purpureus strain R40.</title>
        <authorList>
            <person name="Carey S.B."/>
            <person name="Jenkins J."/>
            <person name="Shu S."/>
            <person name="Lovell J.T."/>
            <person name="Sreedasyam A."/>
            <person name="Maumus F."/>
            <person name="Tiley G.P."/>
            <person name="Fernandez-Pozo N."/>
            <person name="Barry K."/>
            <person name="Chen C."/>
            <person name="Wang M."/>
            <person name="Lipzen A."/>
            <person name="Daum C."/>
            <person name="Saski C.A."/>
            <person name="Payton A.C."/>
            <person name="Mcbreen J.C."/>
            <person name="Conrad R.E."/>
            <person name="Kollar L.M."/>
            <person name="Olsson S."/>
            <person name="Huttunen S."/>
            <person name="Landis J.B."/>
            <person name="Wickett N.J."/>
            <person name="Johnson M.G."/>
            <person name="Rensing S.A."/>
            <person name="Grimwood J."/>
            <person name="Schmutz J."/>
            <person name="Mcdaniel S.F."/>
        </authorList>
    </citation>
    <scope>NUCLEOTIDE SEQUENCE</scope>
    <source>
        <strain evidence="1">R40</strain>
    </source>
</reference>
<gene>
    <name evidence="1" type="ORF">KC19_2G085200</name>
</gene>
<evidence type="ECO:0000313" key="1">
    <source>
        <dbReference type="EMBL" id="KAG0586368.1"/>
    </source>
</evidence>
<name>A0A8T0IUL2_CERPU</name>
<accession>A0A8T0IUL2</accession>
<evidence type="ECO:0000313" key="2">
    <source>
        <dbReference type="Proteomes" id="UP000822688"/>
    </source>
</evidence>
<dbReference type="EMBL" id="CM026422">
    <property type="protein sequence ID" value="KAG0586368.1"/>
    <property type="molecule type" value="Genomic_DNA"/>
</dbReference>
<proteinExistence type="predicted"/>
<dbReference type="Proteomes" id="UP000822688">
    <property type="component" value="Chromosome 2"/>
</dbReference>
<sequence length="105" mass="11810">MVSGASFAAERRCRCIALDLAEASSSRQPYWGYTATLPQSSPSKYNTGIGRTRSCVTMRAEWRTHAHFPNADKTRAHNGFNSYPTSTIWKTETRGGYRHFRTFGA</sequence>
<protein>
    <submittedName>
        <fullName evidence="1">Uncharacterized protein</fullName>
    </submittedName>
</protein>
<organism evidence="1 2">
    <name type="scientific">Ceratodon purpureus</name>
    <name type="common">Fire moss</name>
    <name type="synonym">Dicranum purpureum</name>
    <dbReference type="NCBI Taxonomy" id="3225"/>
    <lineage>
        <taxon>Eukaryota</taxon>
        <taxon>Viridiplantae</taxon>
        <taxon>Streptophyta</taxon>
        <taxon>Embryophyta</taxon>
        <taxon>Bryophyta</taxon>
        <taxon>Bryophytina</taxon>
        <taxon>Bryopsida</taxon>
        <taxon>Dicranidae</taxon>
        <taxon>Pseudoditrichales</taxon>
        <taxon>Ditrichaceae</taxon>
        <taxon>Ceratodon</taxon>
    </lineage>
</organism>
<dbReference type="AlphaFoldDB" id="A0A8T0IUL2"/>
<keyword evidence="2" id="KW-1185">Reference proteome</keyword>